<feature type="domain" description="Rhamnogalacturonan lyase" evidence="8">
    <location>
        <begin position="769"/>
        <end position="959"/>
    </location>
</feature>
<dbReference type="InterPro" id="IPR056712">
    <property type="entry name" value="DUF7810"/>
</dbReference>
<keyword evidence="6" id="KW-0732">Signal</keyword>
<evidence type="ECO:0000256" key="4">
    <source>
        <dbReference type="ARBA" id="ARBA00012437"/>
    </source>
</evidence>
<dbReference type="Gene3D" id="2.60.120.260">
    <property type="entry name" value="Galactose-binding domain-like"/>
    <property type="match status" value="1"/>
</dbReference>
<dbReference type="Pfam" id="PF14683">
    <property type="entry name" value="CBM-like"/>
    <property type="match status" value="1"/>
</dbReference>
<dbReference type="InterPro" id="IPR029411">
    <property type="entry name" value="RG-lyase_III"/>
</dbReference>
<reference evidence="10" key="1">
    <citation type="journal article" date="2018" name="DNA Res.">
        <title>Multiple hybrid de novo genome assembly of finger millet, an orphan allotetraploid crop.</title>
        <authorList>
            <person name="Hatakeyama M."/>
            <person name="Aluri S."/>
            <person name="Balachadran M.T."/>
            <person name="Sivarajan S.R."/>
            <person name="Patrignani A."/>
            <person name="Gruter S."/>
            <person name="Poveda L."/>
            <person name="Shimizu-Inatsugi R."/>
            <person name="Baeten J."/>
            <person name="Francoijs K.J."/>
            <person name="Nataraja K.N."/>
            <person name="Reddy Y.A.N."/>
            <person name="Phadnis S."/>
            <person name="Ravikumar R.L."/>
            <person name="Schlapbach R."/>
            <person name="Sreeman S.M."/>
            <person name="Shimizu K.K."/>
        </authorList>
    </citation>
    <scope>NUCLEOTIDE SEQUENCE</scope>
</reference>
<name>A0AAV5ERU6_ELECO</name>
<evidence type="ECO:0000256" key="2">
    <source>
        <dbReference type="ARBA" id="ARBA00004613"/>
    </source>
</evidence>
<comment type="similarity">
    <text evidence="3">Belongs to the polysaccharide lyase 4 family.</text>
</comment>
<dbReference type="InterPro" id="IPR014718">
    <property type="entry name" value="GH-type_carb-bd"/>
</dbReference>
<evidence type="ECO:0000256" key="3">
    <source>
        <dbReference type="ARBA" id="ARBA00010418"/>
    </source>
</evidence>
<comment type="caution">
    <text evidence="10">The sequence shown here is derived from an EMBL/GenBank/DDBJ whole genome shotgun (WGS) entry which is preliminary data.</text>
</comment>
<sequence>MPPAPARWRRGRSPPRILRRSLLVAAIFAAALTLLLHYSHGPKPVQLSSSSRAHPAFSGELPADSPPAMLDLAEADSAMGAGAGACGTVERMGKEAVGRGSPEQASLQVRELIRRHFELHEIKHLWRKHRCARTYGRDLNMRVDNFENPSETNALCSDWNSWKDPIIWFDGATDAIGAQFFLKNIHPGMKAAASALFGIPDSIHARPNTFGELMRAILSPSRAVQEAVQWTLKGADPDIVLHMRMMMNRPVRARKAAVNCIKRALQISHVKGTPKVALVSDTPSFVKEIKSDISEFAEVVSFDYMLFLKKSGLQMFGNDKVLDWGSAPRWAAFVDFFLASRAKYAVVTGAHRRVGTTYAQLIAALAAANRHGHDPSGANFTFLSSIHSNLLVDGLSTQVVVDNSVVQVTLSSPEGHITGVSYNGEPNLLGYDPSEGTSGGLVMLRDSSGFYCYSIVEHGRDHPPLNITEARLVFKLNSEMFNYMAITDDIQRYMPSATDRYAPHAVPLDYKEAVLLVDPMEPQFRGEVDDKYQYSLDNMDNVVHGWIRGSGRNSIGFWVITPSNEFKSGGPIKRELTSHVGPTSLTMFLGTHYVGKYIVLQVDDGEYWKKVLGPVFIYLNSSPVRDLQALWEDAKVQAQTEARKWPYNFLASPDFPKEDERGSIIGRLFVRDKFLSKGDILAGMAYVGLASPGQPGSWATEGKGYQFWTKALSDGTFNIANVREGVYNLYAWVPGFLGDYLYTSPVAIVRGHAISVGDLVFEPPRLGPTLWEIGVPDRTAKEFYIPDPDPKYINKLFVNVDRYRQYGLWERYTAMYPQNDLVFTVGKSKQSKDWFFAQVTRKVGQDNMPTTWQIQFTLDKVVADGIYTLRVALSASERCRLQVQVNRGAATSGDFITPEMGDDNAIARHGIHGLQWSFEFAIRGLLLLQGDNIIYINLIPVGRRGPSNIAGVIYDYIRLEAPSSRYSNGGVASCGVPKMMDVLFLFFVVLLCSAPIQ</sequence>
<comment type="catalytic activity">
    <reaction evidence="1">
        <text>Endotype eliminative cleavage of L-alpha-rhamnopyranosyl-(1-&gt;4)-alpha-D-galactopyranosyluronic acid bonds of rhamnogalacturonan I domains in ramified hairy regions of pectin leaving L-rhamnopyranose at the reducing end and 4-deoxy-4,5-unsaturated D-galactopyranosyluronic acid at the non-reducing end.</text>
        <dbReference type="EC" id="4.2.2.23"/>
    </reaction>
</comment>
<dbReference type="InterPro" id="IPR011013">
    <property type="entry name" value="Gal_mutarotase_sf_dom"/>
</dbReference>
<dbReference type="InterPro" id="IPR029413">
    <property type="entry name" value="RG-lyase_II"/>
</dbReference>
<proteinExistence type="inferred from homology"/>
<keyword evidence="5" id="KW-0964">Secreted</keyword>
<dbReference type="EC" id="4.2.2.23" evidence="4"/>
<dbReference type="InterPro" id="IPR013784">
    <property type="entry name" value="Carb-bd-like_fold"/>
</dbReference>
<dbReference type="Proteomes" id="UP001054889">
    <property type="component" value="Unassembled WGS sequence"/>
</dbReference>
<organism evidence="10 11">
    <name type="scientific">Eleusine coracana subsp. coracana</name>
    <dbReference type="NCBI Taxonomy" id="191504"/>
    <lineage>
        <taxon>Eukaryota</taxon>
        <taxon>Viridiplantae</taxon>
        <taxon>Streptophyta</taxon>
        <taxon>Embryophyta</taxon>
        <taxon>Tracheophyta</taxon>
        <taxon>Spermatophyta</taxon>
        <taxon>Magnoliopsida</taxon>
        <taxon>Liliopsida</taxon>
        <taxon>Poales</taxon>
        <taxon>Poaceae</taxon>
        <taxon>PACMAD clade</taxon>
        <taxon>Chloridoideae</taxon>
        <taxon>Cynodonteae</taxon>
        <taxon>Eleusininae</taxon>
        <taxon>Eleusine</taxon>
    </lineage>
</organism>
<feature type="domain" description="Rhamnogalacturonan lyase" evidence="9">
    <location>
        <begin position="685"/>
        <end position="755"/>
    </location>
</feature>
<evidence type="ECO:0000259" key="8">
    <source>
        <dbReference type="Pfam" id="PF14683"/>
    </source>
</evidence>
<dbReference type="EMBL" id="BQKI01000078">
    <property type="protein sequence ID" value="GJN25148.1"/>
    <property type="molecule type" value="Genomic_DNA"/>
</dbReference>
<dbReference type="GO" id="GO:0030246">
    <property type="term" value="F:carbohydrate binding"/>
    <property type="evidence" value="ECO:0007669"/>
    <property type="project" value="InterPro"/>
</dbReference>
<dbReference type="InterPro" id="IPR051850">
    <property type="entry name" value="Polysacch_Lyase_4"/>
</dbReference>
<evidence type="ECO:0000256" key="7">
    <source>
        <dbReference type="ARBA" id="ARBA00023239"/>
    </source>
</evidence>
<gene>
    <name evidence="10" type="primary">gb12939</name>
    <name evidence="10" type="ORF">PR202_gb12939</name>
</gene>
<evidence type="ECO:0000256" key="6">
    <source>
        <dbReference type="ARBA" id="ARBA00022729"/>
    </source>
</evidence>
<protein>
    <recommendedName>
        <fullName evidence="4">rhamnogalacturonan endolyase</fullName>
        <ecNumber evidence="4">4.2.2.23</ecNumber>
    </recommendedName>
</protein>
<dbReference type="GO" id="GO:0005576">
    <property type="term" value="C:extracellular region"/>
    <property type="evidence" value="ECO:0007669"/>
    <property type="project" value="UniProtKB-SubCell"/>
</dbReference>
<keyword evidence="11" id="KW-1185">Reference proteome</keyword>
<dbReference type="PANTHER" id="PTHR32018">
    <property type="entry name" value="RHAMNOGALACTURONATE LYASE FAMILY PROTEIN"/>
    <property type="match status" value="1"/>
</dbReference>
<keyword evidence="7" id="KW-0456">Lyase</keyword>
<dbReference type="SUPFAM" id="SSF49785">
    <property type="entry name" value="Galactose-binding domain-like"/>
    <property type="match status" value="1"/>
</dbReference>
<dbReference type="SUPFAM" id="SSF74650">
    <property type="entry name" value="Galactose mutarotase-like"/>
    <property type="match status" value="1"/>
</dbReference>
<dbReference type="GO" id="GO:0102210">
    <property type="term" value="F:rhamnogalacturonan endolyase activity"/>
    <property type="evidence" value="ECO:0007669"/>
    <property type="project" value="UniProtKB-EC"/>
</dbReference>
<dbReference type="CDD" id="cd10316">
    <property type="entry name" value="RGL4_M"/>
    <property type="match status" value="1"/>
</dbReference>
<dbReference type="SUPFAM" id="SSF49452">
    <property type="entry name" value="Starch-binding domain-like"/>
    <property type="match status" value="1"/>
</dbReference>
<reference evidence="10" key="2">
    <citation type="submission" date="2021-12" db="EMBL/GenBank/DDBJ databases">
        <title>Resequencing data analysis of finger millet.</title>
        <authorList>
            <person name="Hatakeyama M."/>
            <person name="Aluri S."/>
            <person name="Balachadran M.T."/>
            <person name="Sivarajan S.R."/>
            <person name="Poveda L."/>
            <person name="Shimizu-Inatsugi R."/>
            <person name="Schlapbach R."/>
            <person name="Sreeman S.M."/>
            <person name="Shimizu K.K."/>
        </authorList>
    </citation>
    <scope>NUCLEOTIDE SEQUENCE</scope>
</reference>
<dbReference type="CDD" id="cd10320">
    <property type="entry name" value="RGL4_N"/>
    <property type="match status" value="1"/>
</dbReference>
<dbReference type="AlphaFoldDB" id="A0AAV5ERU6"/>
<dbReference type="CDD" id="cd10317">
    <property type="entry name" value="RGL4_C"/>
    <property type="match status" value="1"/>
</dbReference>
<dbReference type="InterPro" id="IPR008979">
    <property type="entry name" value="Galactose-bd-like_sf"/>
</dbReference>
<evidence type="ECO:0000256" key="5">
    <source>
        <dbReference type="ARBA" id="ARBA00022525"/>
    </source>
</evidence>
<dbReference type="InterPro" id="IPR010325">
    <property type="entry name" value="Rhamnogal_lyase"/>
</dbReference>
<dbReference type="Gene3D" id="2.70.98.10">
    <property type="match status" value="1"/>
</dbReference>
<dbReference type="Pfam" id="PF14686">
    <property type="entry name" value="fn3_3"/>
    <property type="match status" value="1"/>
</dbReference>
<evidence type="ECO:0000313" key="11">
    <source>
        <dbReference type="Proteomes" id="UP001054889"/>
    </source>
</evidence>
<dbReference type="Pfam" id="PF25102">
    <property type="entry name" value="DUF7810"/>
    <property type="match status" value="1"/>
</dbReference>
<dbReference type="Pfam" id="PF06045">
    <property type="entry name" value="Rhamnogal_lyase"/>
    <property type="match status" value="1"/>
</dbReference>
<evidence type="ECO:0000256" key="1">
    <source>
        <dbReference type="ARBA" id="ARBA00001324"/>
    </source>
</evidence>
<comment type="subcellular location">
    <subcellularLocation>
        <location evidence="2">Secreted</location>
    </subcellularLocation>
</comment>
<accession>A0AAV5ERU6</accession>
<dbReference type="Gene3D" id="2.60.40.1120">
    <property type="entry name" value="Carboxypeptidase-like, regulatory domain"/>
    <property type="match status" value="1"/>
</dbReference>
<dbReference type="GO" id="GO:0005975">
    <property type="term" value="P:carbohydrate metabolic process"/>
    <property type="evidence" value="ECO:0007669"/>
    <property type="project" value="InterPro"/>
</dbReference>
<evidence type="ECO:0000313" key="10">
    <source>
        <dbReference type="EMBL" id="GJN25148.1"/>
    </source>
</evidence>
<dbReference type="PANTHER" id="PTHR32018:SF32">
    <property type="entry name" value="RHAMNOGALACTURONAN ENDOLYASE"/>
    <property type="match status" value="1"/>
</dbReference>
<evidence type="ECO:0000259" key="9">
    <source>
        <dbReference type="Pfam" id="PF14686"/>
    </source>
</evidence>